<dbReference type="AlphaFoldDB" id="A0A7Y2KR28"/>
<sequence length="413" mass="45153">MNYTQTAFTGRTGARPITALTRELTRRMKVVDGSGVQISKQDARRVVKALKGAIAVSNGAIETLMDLVQLTWEADWAADRPLVVWPSNQHLADEVRKTVACIKARLRELRAAGLILARDSASGRRSGFRNRDGVIVEAYGLDLSPIRLRYAELKDAGDRLNALYALFKTGKKEIARVRRIVGQALAQAADLSLTGSHWMALQDAIDEIAFAAAQARSMGDGEGYQAALDRLPGVEDLVGETIDRFMFTGQNNPSGSPVSPEIHIQTIPSKNTVHAERGCSSDPEVSLPDQAVLPPSSSQSSLKVRPCDLAEMFPTTAMYLREARPRWPDVHSAAARLRHDLGIRTGTWVDAIDTLGRDGAAVAVMITAEREARNEIRLTAGAYYAGMVARAKRGELDLQKSLWGFRTERMAAH</sequence>
<dbReference type="InterPro" id="IPR047611">
    <property type="entry name" value="RepABC_RepC"/>
</dbReference>
<accession>A0A7Y2KR28</accession>
<evidence type="ECO:0000313" key="4">
    <source>
        <dbReference type="EMBL" id="NNG58602.1"/>
    </source>
</evidence>
<dbReference type="EMBL" id="JABEOU010000038">
    <property type="protein sequence ID" value="NNG58602.1"/>
    <property type="molecule type" value="Genomic_DNA"/>
</dbReference>
<dbReference type="RefSeq" id="WP_170170901.1">
    <property type="nucleotide sequence ID" value="NZ_JABEOU010000038.1"/>
</dbReference>
<evidence type="ECO:0000259" key="2">
    <source>
        <dbReference type="Pfam" id="PF03428"/>
    </source>
</evidence>
<name>A0A7Y2KR28_SPHPI</name>
<evidence type="ECO:0000313" key="5">
    <source>
        <dbReference type="Proteomes" id="UP000550136"/>
    </source>
</evidence>
<dbReference type="Pfam" id="PF11800">
    <property type="entry name" value="RP-C_C"/>
    <property type="match status" value="1"/>
</dbReference>
<dbReference type="Pfam" id="PF03428">
    <property type="entry name" value="RP-C"/>
    <property type="match status" value="1"/>
</dbReference>
<organism evidence="4 5">
    <name type="scientific">Sphingomonas paucimobilis</name>
    <name type="common">Pseudomonas paucimobilis</name>
    <dbReference type="NCBI Taxonomy" id="13689"/>
    <lineage>
        <taxon>Bacteria</taxon>
        <taxon>Pseudomonadati</taxon>
        <taxon>Pseudomonadota</taxon>
        <taxon>Alphaproteobacteria</taxon>
        <taxon>Sphingomonadales</taxon>
        <taxon>Sphingomonadaceae</taxon>
        <taxon>Sphingomonas</taxon>
    </lineage>
</organism>
<reference evidence="4 5" key="1">
    <citation type="submission" date="2020-05" db="EMBL/GenBank/DDBJ databases">
        <title>Draft Genome Sequences of Sphingomonas sp. Isolated from the International Space Station.</title>
        <authorList>
            <person name="Bijlani S."/>
            <person name="Singh N.K."/>
            <person name="Mason C.E."/>
            <person name="Wang C.C."/>
            <person name="Venkateswaran K."/>
        </authorList>
    </citation>
    <scope>NUCLEOTIDE SEQUENCE [LARGE SCALE GENOMIC DNA]</scope>
    <source>
        <strain evidence="4 5">FKI-L5-BR-P1</strain>
    </source>
</reference>
<protein>
    <submittedName>
        <fullName evidence="4">Uncharacterized protein</fullName>
    </submittedName>
</protein>
<dbReference type="InterPro" id="IPR021760">
    <property type="entry name" value="RepC_C"/>
</dbReference>
<dbReference type="Proteomes" id="UP000550136">
    <property type="component" value="Unassembled WGS sequence"/>
</dbReference>
<gene>
    <name evidence="4" type="ORF">HKX06_14625</name>
</gene>
<evidence type="ECO:0000256" key="1">
    <source>
        <dbReference type="SAM" id="MobiDB-lite"/>
    </source>
</evidence>
<evidence type="ECO:0000259" key="3">
    <source>
        <dbReference type="Pfam" id="PF11800"/>
    </source>
</evidence>
<feature type="region of interest" description="Disordered" evidence="1">
    <location>
        <begin position="272"/>
        <end position="300"/>
    </location>
</feature>
<proteinExistence type="predicted"/>
<comment type="caution">
    <text evidence="4">The sequence shown here is derived from an EMBL/GenBank/DDBJ whole genome shotgun (WGS) entry which is preliminary data.</text>
</comment>
<dbReference type="NCBIfam" id="NF040974">
    <property type="entry name" value="RepABC_RepC"/>
    <property type="match status" value="1"/>
</dbReference>
<dbReference type="InterPro" id="IPR005090">
    <property type="entry name" value="RepC_N"/>
</dbReference>
<feature type="domain" description="Plasmid replication protein C C-terminal" evidence="3">
    <location>
        <begin position="312"/>
        <end position="406"/>
    </location>
</feature>
<feature type="domain" description="Plasmid replication protein C N-terminal" evidence="2">
    <location>
        <begin position="26"/>
        <end position="188"/>
    </location>
</feature>